<feature type="transmembrane region" description="Helical" evidence="1">
    <location>
        <begin position="45"/>
        <end position="64"/>
    </location>
</feature>
<feature type="transmembrane region" description="Helical" evidence="1">
    <location>
        <begin position="92"/>
        <end position="111"/>
    </location>
</feature>
<evidence type="ECO:0000256" key="1">
    <source>
        <dbReference type="SAM" id="Phobius"/>
    </source>
</evidence>
<dbReference type="EMBL" id="JACHGW010000001">
    <property type="protein sequence ID" value="MBB6049101.1"/>
    <property type="molecule type" value="Genomic_DNA"/>
</dbReference>
<keyword evidence="1" id="KW-0472">Membrane</keyword>
<evidence type="ECO:0000313" key="2">
    <source>
        <dbReference type="EMBL" id="MBB6049101.1"/>
    </source>
</evidence>
<gene>
    <name evidence="2" type="ORF">HNQ39_000863</name>
</gene>
<dbReference type="Proteomes" id="UP000520814">
    <property type="component" value="Unassembled WGS sequence"/>
</dbReference>
<keyword evidence="2" id="KW-0808">Transferase</keyword>
<organism evidence="2 3">
    <name type="scientific">Armatimonas rosea</name>
    <dbReference type="NCBI Taxonomy" id="685828"/>
    <lineage>
        <taxon>Bacteria</taxon>
        <taxon>Bacillati</taxon>
        <taxon>Armatimonadota</taxon>
        <taxon>Armatimonadia</taxon>
        <taxon>Armatimonadales</taxon>
        <taxon>Armatimonadaceae</taxon>
        <taxon>Armatimonas</taxon>
    </lineage>
</organism>
<keyword evidence="1" id="KW-1133">Transmembrane helix</keyword>
<dbReference type="GO" id="GO:0016740">
    <property type="term" value="F:transferase activity"/>
    <property type="evidence" value="ECO:0007669"/>
    <property type="project" value="UniProtKB-KW"/>
</dbReference>
<accession>A0A7W9SLZ3</accession>
<proteinExistence type="predicted"/>
<reference evidence="2 3" key="1">
    <citation type="submission" date="2020-08" db="EMBL/GenBank/DDBJ databases">
        <title>Genomic Encyclopedia of Type Strains, Phase IV (KMG-IV): sequencing the most valuable type-strain genomes for metagenomic binning, comparative biology and taxonomic classification.</title>
        <authorList>
            <person name="Goeker M."/>
        </authorList>
    </citation>
    <scope>NUCLEOTIDE SEQUENCE [LARGE SCALE GENOMIC DNA]</scope>
    <source>
        <strain evidence="2 3">DSM 23562</strain>
    </source>
</reference>
<keyword evidence="1" id="KW-0812">Transmembrane</keyword>
<dbReference type="AlphaFoldDB" id="A0A7W9SLZ3"/>
<evidence type="ECO:0000313" key="3">
    <source>
        <dbReference type="Proteomes" id="UP000520814"/>
    </source>
</evidence>
<name>A0A7W9SLZ3_ARMRO</name>
<feature type="transmembrane region" description="Helical" evidence="1">
    <location>
        <begin position="69"/>
        <end position="86"/>
    </location>
</feature>
<feature type="transmembrane region" description="Helical" evidence="1">
    <location>
        <begin position="12"/>
        <end position="33"/>
    </location>
</feature>
<dbReference type="RefSeq" id="WP_184192720.1">
    <property type="nucleotide sequence ID" value="NZ_JACHGW010000001.1"/>
</dbReference>
<comment type="caution">
    <text evidence="2">The sequence shown here is derived from an EMBL/GenBank/DDBJ whole genome shotgun (WGS) entry which is preliminary data.</text>
</comment>
<protein>
    <submittedName>
        <fullName evidence="2">Glucan phosphoethanolaminetransferase (Alkaline phosphatase superfamily)</fullName>
    </submittedName>
</protein>
<sequence length="130" mass="14093">MKYLAATLTRVLASWWGLLCGFGATVAAFLTSIPDPGSIIHLQTTWWMVAVIVLVGVLGVWLLLAALRSFTATVVLTVVALLVFVLSFQDAFLRLVGLLMSPTLLLILLLWQKHRGSSSFLVVNGSKKAP</sequence>
<keyword evidence="3" id="KW-1185">Reference proteome</keyword>